<feature type="region of interest" description="Disordered" evidence="1">
    <location>
        <begin position="47"/>
        <end position="86"/>
    </location>
</feature>
<evidence type="ECO:0000313" key="4">
    <source>
        <dbReference type="EMBL" id="GAA2138473.1"/>
    </source>
</evidence>
<comment type="caution">
    <text evidence="4">The sequence shown here is derived from an EMBL/GenBank/DDBJ whole genome shotgun (WGS) entry which is preliminary data.</text>
</comment>
<evidence type="ECO:0000259" key="3">
    <source>
        <dbReference type="Pfam" id="PF14021"/>
    </source>
</evidence>
<evidence type="ECO:0000256" key="2">
    <source>
        <dbReference type="SAM" id="SignalP"/>
    </source>
</evidence>
<feature type="domain" description="TNT" evidence="3">
    <location>
        <begin position="145"/>
        <end position="246"/>
    </location>
</feature>
<dbReference type="PANTHER" id="PTHR42059">
    <property type="entry name" value="TNT DOMAIN-CONTAINING PROTEIN"/>
    <property type="match status" value="1"/>
</dbReference>
<sequence>MTRIRTVRTALAVLAIAAGLTGNVPAAAAAGHSGPVTHPALVRQAPAPEAPAAAPAPGGAAVRDEPDCTGEYLGDARLGPEHLPGRWEPRVGPLLRGWQPTGSLTPAAFLAKYWTGPADGGGWKYPPNDGFAEVNGTVDREATKLTPGRLLDRFGAESGRYLAPVGDRYAERALPPQSLHTRDPDTPCDYRVYQVTKPFWAWQGAVAPWFEQPGGGEQIKLDPVFLDPGEGQRLNVGWLLEHGYLAPA</sequence>
<reference evidence="4 5" key="1">
    <citation type="journal article" date="2019" name="Int. J. Syst. Evol. Microbiol.">
        <title>The Global Catalogue of Microorganisms (GCM) 10K type strain sequencing project: providing services to taxonomists for standard genome sequencing and annotation.</title>
        <authorList>
            <consortium name="The Broad Institute Genomics Platform"/>
            <consortium name="The Broad Institute Genome Sequencing Center for Infectious Disease"/>
            <person name="Wu L."/>
            <person name="Ma J."/>
        </authorList>
    </citation>
    <scope>NUCLEOTIDE SEQUENCE [LARGE SCALE GENOMIC DNA]</scope>
    <source>
        <strain evidence="4 5">JCM 15481</strain>
    </source>
</reference>
<dbReference type="InterPro" id="IPR025331">
    <property type="entry name" value="TNT"/>
</dbReference>
<name>A0ABN2Z8K4_9ACTN</name>
<feature type="signal peptide" evidence="2">
    <location>
        <begin position="1"/>
        <end position="26"/>
    </location>
</feature>
<keyword evidence="5" id="KW-1185">Reference proteome</keyword>
<proteinExistence type="predicted"/>
<evidence type="ECO:0000256" key="1">
    <source>
        <dbReference type="SAM" id="MobiDB-lite"/>
    </source>
</evidence>
<feature type="chain" id="PRO_5046923175" description="TNT domain-containing protein" evidence="2">
    <location>
        <begin position="27"/>
        <end position="248"/>
    </location>
</feature>
<protein>
    <recommendedName>
        <fullName evidence="3">TNT domain-containing protein</fullName>
    </recommendedName>
</protein>
<evidence type="ECO:0000313" key="5">
    <source>
        <dbReference type="Proteomes" id="UP001500443"/>
    </source>
</evidence>
<accession>A0ABN2Z8K4</accession>
<keyword evidence="2" id="KW-0732">Signal</keyword>
<dbReference type="InterPro" id="IPR053024">
    <property type="entry name" value="Fungal_surface_NADase"/>
</dbReference>
<gene>
    <name evidence="4" type="ORF">GCM10009802_47990</name>
</gene>
<organism evidence="4 5">
    <name type="scientific">Streptomyces synnematoformans</name>
    <dbReference type="NCBI Taxonomy" id="415721"/>
    <lineage>
        <taxon>Bacteria</taxon>
        <taxon>Bacillati</taxon>
        <taxon>Actinomycetota</taxon>
        <taxon>Actinomycetes</taxon>
        <taxon>Kitasatosporales</taxon>
        <taxon>Streptomycetaceae</taxon>
        <taxon>Streptomyces</taxon>
    </lineage>
</organism>
<feature type="compositionally biased region" description="Low complexity" evidence="1">
    <location>
        <begin position="47"/>
        <end position="61"/>
    </location>
</feature>
<dbReference type="EMBL" id="BAAAPF010000195">
    <property type="protein sequence ID" value="GAA2138473.1"/>
    <property type="molecule type" value="Genomic_DNA"/>
</dbReference>
<dbReference type="PANTHER" id="PTHR42059:SF1">
    <property type="entry name" value="TNT DOMAIN-CONTAINING PROTEIN"/>
    <property type="match status" value="1"/>
</dbReference>
<dbReference type="Pfam" id="PF14021">
    <property type="entry name" value="TNT"/>
    <property type="match status" value="1"/>
</dbReference>
<dbReference type="Proteomes" id="UP001500443">
    <property type="component" value="Unassembled WGS sequence"/>
</dbReference>